<reference evidence="2 3" key="1">
    <citation type="submission" date="2019-12" db="EMBL/GenBank/DDBJ databases">
        <authorList>
            <person name="Yuan C.-G."/>
        </authorList>
    </citation>
    <scope>NUCLEOTIDE SEQUENCE [LARGE SCALE GENOMIC DNA]</scope>
    <source>
        <strain evidence="2 3">KCTC 23863</strain>
    </source>
</reference>
<evidence type="ECO:0000313" key="2">
    <source>
        <dbReference type="EMBL" id="MXQ11912.1"/>
    </source>
</evidence>
<evidence type="ECO:0000256" key="1">
    <source>
        <dbReference type="SAM" id="MobiDB-lite"/>
    </source>
</evidence>
<dbReference type="AlphaFoldDB" id="A0A7X3SNZ4"/>
<keyword evidence="3" id="KW-1185">Reference proteome</keyword>
<evidence type="ECO:0000313" key="3">
    <source>
        <dbReference type="Proteomes" id="UP000436483"/>
    </source>
</evidence>
<name>A0A7X3SNZ4_9HYPH</name>
<sequence length="55" mass="5858">MLHALPLAVLTVLAAAPSIAPRASDAVIRAQHQQQSPQAAPKRDCERNREEGVSS</sequence>
<feature type="compositionally biased region" description="Low complexity" evidence="1">
    <location>
        <begin position="30"/>
        <end position="40"/>
    </location>
</feature>
<comment type="caution">
    <text evidence="2">The sequence shown here is derived from an EMBL/GenBank/DDBJ whole genome shotgun (WGS) entry which is preliminary data.</text>
</comment>
<reference evidence="2 3" key="2">
    <citation type="submission" date="2020-01" db="EMBL/GenBank/DDBJ databases">
        <title>Microvirga sp. nov., an arsenate reduction bacterium isolated from Tibet hotspring sediments.</title>
        <authorList>
            <person name="Xian W.-D."/>
            <person name="Li W.-J."/>
        </authorList>
    </citation>
    <scope>NUCLEOTIDE SEQUENCE [LARGE SCALE GENOMIC DNA]</scope>
    <source>
        <strain evidence="2 3">KCTC 23863</strain>
    </source>
</reference>
<dbReference type="EMBL" id="WURB01000006">
    <property type="protein sequence ID" value="MXQ11912.1"/>
    <property type="molecule type" value="Genomic_DNA"/>
</dbReference>
<feature type="compositionally biased region" description="Basic and acidic residues" evidence="1">
    <location>
        <begin position="41"/>
        <end position="55"/>
    </location>
</feature>
<accession>A0A7X3SNZ4</accession>
<feature type="region of interest" description="Disordered" evidence="1">
    <location>
        <begin position="26"/>
        <end position="55"/>
    </location>
</feature>
<dbReference type="Proteomes" id="UP000436483">
    <property type="component" value="Unassembled WGS sequence"/>
</dbReference>
<organism evidence="2 3">
    <name type="scientific">Microvirga makkahensis</name>
    <dbReference type="NCBI Taxonomy" id="1128670"/>
    <lineage>
        <taxon>Bacteria</taxon>
        <taxon>Pseudomonadati</taxon>
        <taxon>Pseudomonadota</taxon>
        <taxon>Alphaproteobacteria</taxon>
        <taxon>Hyphomicrobiales</taxon>
        <taxon>Methylobacteriaceae</taxon>
        <taxon>Microvirga</taxon>
    </lineage>
</organism>
<dbReference type="RefSeq" id="WP_160884500.1">
    <property type="nucleotide sequence ID" value="NZ_WURB01000006.1"/>
</dbReference>
<gene>
    <name evidence="2" type="ORF">GR328_10655</name>
</gene>
<protein>
    <submittedName>
        <fullName evidence="2">Uncharacterized protein</fullName>
    </submittedName>
</protein>
<proteinExistence type="predicted"/>